<keyword evidence="2" id="KW-0479">Metal-binding</keyword>
<dbReference type="Gene3D" id="2.102.10.10">
    <property type="entry name" value="Rieske [2Fe-2S] iron-sulphur domain"/>
    <property type="match status" value="1"/>
</dbReference>
<dbReference type="InterPro" id="IPR017941">
    <property type="entry name" value="Rieske_2Fe-2S"/>
</dbReference>
<dbReference type="Proteomes" id="UP000076830">
    <property type="component" value="Chromosome"/>
</dbReference>
<reference evidence="6 7" key="1">
    <citation type="submission" date="2016-04" db="EMBL/GenBank/DDBJ databases">
        <title>Complete genome sequence of Dokdonella koreensis DS-123T.</title>
        <authorList>
            <person name="Kim J.F."/>
            <person name="Lee H."/>
            <person name="Kwak M.-J."/>
        </authorList>
    </citation>
    <scope>NUCLEOTIDE SEQUENCE [LARGE SCALE GENOMIC DNA]</scope>
    <source>
        <strain evidence="6 7">DS-123</strain>
    </source>
</reference>
<dbReference type="RefSeq" id="WP_067645214.1">
    <property type="nucleotide sequence ID" value="NZ_CP015249.1"/>
</dbReference>
<keyword evidence="1" id="KW-0001">2Fe-2S</keyword>
<accession>A0A160DSE8</accession>
<dbReference type="KEGG" id="dko:I596_1155"/>
<evidence type="ECO:0000256" key="4">
    <source>
        <dbReference type="ARBA" id="ARBA00023014"/>
    </source>
</evidence>
<evidence type="ECO:0000256" key="2">
    <source>
        <dbReference type="ARBA" id="ARBA00022723"/>
    </source>
</evidence>
<feature type="domain" description="Rieske" evidence="5">
    <location>
        <begin position="5"/>
        <end position="108"/>
    </location>
</feature>
<sequence length="116" mass="11973">MTASRHLCTIDQIPDGGAIGAATRPDAPFFDLIVLRRGREVFAYYNECPHAGRNLDWSPGRFLVKDGLIVCAAHGASFAVESGLCRAGPGGGGLVPAPVVVDGEDVLLAVGATDPA</sequence>
<evidence type="ECO:0000313" key="7">
    <source>
        <dbReference type="Proteomes" id="UP000076830"/>
    </source>
</evidence>
<dbReference type="InterPro" id="IPR036922">
    <property type="entry name" value="Rieske_2Fe-2S_sf"/>
</dbReference>
<dbReference type="SUPFAM" id="SSF50022">
    <property type="entry name" value="ISP domain"/>
    <property type="match status" value="1"/>
</dbReference>
<name>A0A160DSE8_9GAMM</name>
<dbReference type="PANTHER" id="PTHR40261">
    <property type="match status" value="1"/>
</dbReference>
<dbReference type="AlphaFoldDB" id="A0A160DSE8"/>
<protein>
    <submittedName>
        <fullName evidence="6">Ferredoxin, 2Fe-2S</fullName>
    </submittedName>
</protein>
<dbReference type="GO" id="GO:0051537">
    <property type="term" value="F:2 iron, 2 sulfur cluster binding"/>
    <property type="evidence" value="ECO:0007669"/>
    <property type="project" value="UniProtKB-KW"/>
</dbReference>
<keyword evidence="4" id="KW-0411">Iron-sulfur</keyword>
<evidence type="ECO:0000313" key="6">
    <source>
        <dbReference type="EMBL" id="ANB17185.1"/>
    </source>
</evidence>
<dbReference type="EMBL" id="CP015249">
    <property type="protein sequence ID" value="ANB17185.1"/>
    <property type="molecule type" value="Genomic_DNA"/>
</dbReference>
<dbReference type="OrthoDB" id="9794779at2"/>
<evidence type="ECO:0000259" key="5">
    <source>
        <dbReference type="PROSITE" id="PS51296"/>
    </source>
</evidence>
<dbReference type="CDD" id="cd03467">
    <property type="entry name" value="Rieske"/>
    <property type="match status" value="1"/>
</dbReference>
<dbReference type="PROSITE" id="PS51296">
    <property type="entry name" value="RIESKE"/>
    <property type="match status" value="1"/>
</dbReference>
<dbReference type="GO" id="GO:0046872">
    <property type="term" value="F:metal ion binding"/>
    <property type="evidence" value="ECO:0007669"/>
    <property type="project" value="UniProtKB-KW"/>
</dbReference>
<evidence type="ECO:0000256" key="3">
    <source>
        <dbReference type="ARBA" id="ARBA00023004"/>
    </source>
</evidence>
<dbReference type="Pfam" id="PF00355">
    <property type="entry name" value="Rieske"/>
    <property type="match status" value="1"/>
</dbReference>
<gene>
    <name evidence="6" type="ORF">I596_1155</name>
</gene>
<keyword evidence="3" id="KW-0408">Iron</keyword>
<proteinExistence type="predicted"/>
<dbReference type="STRING" id="1300342.I596_1155"/>
<organism evidence="6 7">
    <name type="scientific">Dokdonella koreensis DS-123</name>
    <dbReference type="NCBI Taxonomy" id="1300342"/>
    <lineage>
        <taxon>Bacteria</taxon>
        <taxon>Pseudomonadati</taxon>
        <taxon>Pseudomonadota</taxon>
        <taxon>Gammaproteobacteria</taxon>
        <taxon>Lysobacterales</taxon>
        <taxon>Rhodanobacteraceae</taxon>
        <taxon>Dokdonella</taxon>
    </lineage>
</organism>
<evidence type="ECO:0000256" key="1">
    <source>
        <dbReference type="ARBA" id="ARBA00022714"/>
    </source>
</evidence>
<keyword evidence="7" id="KW-1185">Reference proteome</keyword>
<dbReference type="PANTHER" id="PTHR40261:SF1">
    <property type="entry name" value="RIESKE DOMAIN-CONTAINING PROTEIN"/>
    <property type="match status" value="1"/>
</dbReference>